<protein>
    <submittedName>
        <fullName evidence="1">Uncharacterized protein</fullName>
    </submittedName>
</protein>
<evidence type="ECO:0000313" key="1">
    <source>
        <dbReference type="EMBL" id="AIS16143.1"/>
    </source>
</evidence>
<name>A0A089YIC6_9PSED</name>
<dbReference type="OrthoDB" id="10003683at2"/>
<proteinExistence type="predicted"/>
<dbReference type="KEGG" id="prh:LT40_01495"/>
<gene>
    <name evidence="1" type="ORF">LT40_01495</name>
</gene>
<sequence>MVKPTPDPPVVNLPPDHPLFHFSSDLSETDGDVLAERFRRQRVVMEQARRNAQRESQPLRRFWQFWRQ</sequence>
<dbReference type="RefSeq" id="WP_043185578.1">
    <property type="nucleotide sequence ID" value="NZ_CP009533.1"/>
</dbReference>
<dbReference type="EMBL" id="CP009533">
    <property type="protein sequence ID" value="AIS16143.1"/>
    <property type="molecule type" value="Genomic_DNA"/>
</dbReference>
<keyword evidence="2" id="KW-1185">Reference proteome</keyword>
<dbReference type="HOGENOM" id="CLU_2790841_0_0_6"/>
<evidence type="ECO:0000313" key="2">
    <source>
        <dbReference type="Proteomes" id="UP000029499"/>
    </source>
</evidence>
<dbReference type="AlphaFoldDB" id="A0A089YIC6"/>
<organism evidence="1 2">
    <name type="scientific">Pseudomonas rhizosphaerae</name>
    <dbReference type="NCBI Taxonomy" id="216142"/>
    <lineage>
        <taxon>Bacteria</taxon>
        <taxon>Pseudomonadati</taxon>
        <taxon>Pseudomonadota</taxon>
        <taxon>Gammaproteobacteria</taxon>
        <taxon>Pseudomonadales</taxon>
        <taxon>Pseudomonadaceae</taxon>
        <taxon>Pseudomonas</taxon>
    </lineage>
</organism>
<accession>A0A089YIC6</accession>
<reference evidence="1 2" key="1">
    <citation type="journal article" date="2015" name="J. Biotechnol.">
        <title>Complete genome sequence of Pseudomonas rhizosphaerae IH5T (=DSM 16299T), a phosphate-solubilizing rhizobacterium for bacterial biofertilizer.</title>
        <authorList>
            <person name="Kwak Y."/>
            <person name="Jung B.K."/>
            <person name="Shin J.H."/>
        </authorList>
    </citation>
    <scope>NUCLEOTIDE SEQUENCE [LARGE SCALE GENOMIC DNA]</scope>
    <source>
        <strain evidence="1">DSM 16299</strain>
    </source>
</reference>
<dbReference type="Proteomes" id="UP000029499">
    <property type="component" value="Chromosome"/>
</dbReference>